<evidence type="ECO:0000313" key="1">
    <source>
        <dbReference type="EMBL" id="TFY65571.1"/>
    </source>
</evidence>
<name>A0A4Y9YVH0_9AGAM</name>
<dbReference type="Proteomes" id="UP000298327">
    <property type="component" value="Unassembled WGS sequence"/>
</dbReference>
<evidence type="ECO:0008006" key="3">
    <source>
        <dbReference type="Google" id="ProtNLM"/>
    </source>
</evidence>
<sequence length="393" mass="42028">MGNTGGAVPACAPSSLPFEREGALRVDGEREHDEPEPHAPRAGMHVARERAACATFIETVTSSPRGRRLADNVRTLQVLLDPAQPGCLRAATFARAFSVCPNISTLDIALYSAPSLPQSGSGPATDSDTLRTTKRLSSFDAETIALLASPRARGVTKLAFANWTGAESECGEFFQLLALLPDLKHLALRGAAPVLPPATTARYAGAIEELELNVEPSSSPALFTYLLRPATSAPTPVLRSLKFARQPSPELLDVLLAAHGAGLTSLAIPSLPTKSVPELRRIFGYIPGLRRLEVKDPWAGASLFRRAQEALPASLTDVAIGVDDLTPLHALVEYMRPRDTEKGAAAEERDARMPLESITLLLAQGGEKHPLIPVLRKVCDAEEVELDIVNALK</sequence>
<organism evidence="1 2">
    <name type="scientific">Dentipellis fragilis</name>
    <dbReference type="NCBI Taxonomy" id="205917"/>
    <lineage>
        <taxon>Eukaryota</taxon>
        <taxon>Fungi</taxon>
        <taxon>Dikarya</taxon>
        <taxon>Basidiomycota</taxon>
        <taxon>Agaricomycotina</taxon>
        <taxon>Agaricomycetes</taxon>
        <taxon>Russulales</taxon>
        <taxon>Hericiaceae</taxon>
        <taxon>Dentipellis</taxon>
    </lineage>
</organism>
<dbReference type="EMBL" id="SEOQ01000329">
    <property type="protein sequence ID" value="TFY65571.1"/>
    <property type="molecule type" value="Genomic_DNA"/>
</dbReference>
<dbReference type="STRING" id="205917.A0A4Y9YVH0"/>
<comment type="caution">
    <text evidence="1">The sequence shown here is derived from an EMBL/GenBank/DDBJ whole genome shotgun (WGS) entry which is preliminary data.</text>
</comment>
<dbReference type="OrthoDB" id="2522283at2759"/>
<reference evidence="1 2" key="1">
    <citation type="submission" date="2019-02" db="EMBL/GenBank/DDBJ databases">
        <title>Genome sequencing of the rare red list fungi Dentipellis fragilis.</title>
        <authorList>
            <person name="Buettner E."/>
            <person name="Kellner H."/>
        </authorList>
    </citation>
    <scope>NUCLEOTIDE SEQUENCE [LARGE SCALE GENOMIC DNA]</scope>
    <source>
        <strain evidence="1 2">DSM 105465</strain>
    </source>
</reference>
<gene>
    <name evidence="1" type="ORF">EVG20_g5516</name>
</gene>
<protein>
    <recommendedName>
        <fullName evidence="3">F-box domain-containing protein</fullName>
    </recommendedName>
</protein>
<accession>A0A4Y9YVH0</accession>
<evidence type="ECO:0000313" key="2">
    <source>
        <dbReference type="Proteomes" id="UP000298327"/>
    </source>
</evidence>
<proteinExistence type="predicted"/>
<keyword evidence="2" id="KW-1185">Reference proteome</keyword>
<dbReference type="AlphaFoldDB" id="A0A4Y9YVH0"/>